<protein>
    <recommendedName>
        <fullName evidence="4">DUF4345 domain-containing protein</fullName>
    </recommendedName>
</protein>
<reference evidence="2 3" key="1">
    <citation type="submission" date="2018-05" db="EMBL/GenBank/DDBJ databases">
        <title>Genomic Encyclopedia of Type Strains, Phase IV (KMG-IV): sequencing the most valuable type-strain genomes for metagenomic binning, comparative biology and taxonomic classification.</title>
        <authorList>
            <person name="Goeker M."/>
        </authorList>
    </citation>
    <scope>NUCLEOTIDE SEQUENCE [LARGE SCALE GENOMIC DNA]</scope>
    <source>
        <strain evidence="2 3">DSM 25350</strain>
    </source>
</reference>
<organism evidence="2 3">
    <name type="scientific">Pleionea mediterranea</name>
    <dbReference type="NCBI Taxonomy" id="523701"/>
    <lineage>
        <taxon>Bacteria</taxon>
        <taxon>Pseudomonadati</taxon>
        <taxon>Pseudomonadota</taxon>
        <taxon>Gammaproteobacteria</taxon>
        <taxon>Oceanospirillales</taxon>
        <taxon>Pleioneaceae</taxon>
        <taxon>Pleionea</taxon>
    </lineage>
</organism>
<evidence type="ECO:0000313" key="3">
    <source>
        <dbReference type="Proteomes" id="UP000245790"/>
    </source>
</evidence>
<keyword evidence="1" id="KW-1133">Transmembrane helix</keyword>
<dbReference type="AlphaFoldDB" id="A0A316G1F4"/>
<sequence>MKFIAKVNWVLILTWALLLFHPYVLAWAQDTDVIKSSSYYLWIDVVSLGGFAMLQLIILAKIKSLYGFTLVLLYTLALLQGMRIMLSIDTLLTLTGVLFFLLELLVIFYLIGVRGYLRSDKGRTAFGLPVESHQ</sequence>
<comment type="caution">
    <text evidence="2">The sequence shown here is derived from an EMBL/GenBank/DDBJ whole genome shotgun (WGS) entry which is preliminary data.</text>
</comment>
<accession>A0A316G1F4</accession>
<keyword evidence="1" id="KW-0472">Membrane</keyword>
<feature type="transmembrane region" description="Helical" evidence="1">
    <location>
        <begin position="65"/>
        <end position="85"/>
    </location>
</feature>
<dbReference type="OrthoDB" id="9956924at2"/>
<evidence type="ECO:0000313" key="2">
    <source>
        <dbReference type="EMBL" id="PWK54453.1"/>
    </source>
</evidence>
<keyword evidence="3" id="KW-1185">Reference proteome</keyword>
<proteinExistence type="predicted"/>
<name>A0A316G1F4_9GAMM</name>
<evidence type="ECO:0000256" key="1">
    <source>
        <dbReference type="SAM" id="Phobius"/>
    </source>
</evidence>
<keyword evidence="1" id="KW-0812">Transmembrane</keyword>
<feature type="transmembrane region" description="Helical" evidence="1">
    <location>
        <begin position="38"/>
        <end position="58"/>
    </location>
</feature>
<dbReference type="EMBL" id="QGGU01000001">
    <property type="protein sequence ID" value="PWK54453.1"/>
    <property type="molecule type" value="Genomic_DNA"/>
</dbReference>
<feature type="transmembrane region" description="Helical" evidence="1">
    <location>
        <begin position="91"/>
        <end position="111"/>
    </location>
</feature>
<dbReference type="RefSeq" id="WP_109761568.1">
    <property type="nucleotide sequence ID" value="NZ_QGGU01000001.1"/>
</dbReference>
<evidence type="ECO:0008006" key="4">
    <source>
        <dbReference type="Google" id="ProtNLM"/>
    </source>
</evidence>
<dbReference type="Proteomes" id="UP000245790">
    <property type="component" value="Unassembled WGS sequence"/>
</dbReference>
<gene>
    <name evidence="2" type="ORF">C8D97_101301</name>
</gene>